<protein>
    <submittedName>
        <fullName evidence="8">PLP-dependent aminotransferase family protein</fullName>
    </submittedName>
</protein>
<evidence type="ECO:0000256" key="3">
    <source>
        <dbReference type="ARBA" id="ARBA00022898"/>
    </source>
</evidence>
<dbReference type="EMBL" id="PKHE01000010">
    <property type="protein sequence ID" value="PKY89026.1"/>
    <property type="molecule type" value="Genomic_DNA"/>
</dbReference>
<name>A0A2I1K031_9LACT</name>
<reference evidence="8 9" key="1">
    <citation type="submission" date="2017-12" db="EMBL/GenBank/DDBJ databases">
        <title>Phylogenetic diversity of female urinary microbiome.</title>
        <authorList>
            <person name="Thomas-White K."/>
            <person name="Wolfe A.J."/>
        </authorList>
    </citation>
    <scope>NUCLEOTIDE SEQUENCE [LARGE SCALE GENOMIC DNA]</scope>
    <source>
        <strain evidence="8 9">UMB0898</strain>
    </source>
</reference>
<dbReference type="Pfam" id="PF00392">
    <property type="entry name" value="GntR"/>
    <property type="match status" value="1"/>
</dbReference>
<evidence type="ECO:0000256" key="4">
    <source>
        <dbReference type="ARBA" id="ARBA00023015"/>
    </source>
</evidence>
<dbReference type="Gene3D" id="3.40.640.10">
    <property type="entry name" value="Type I PLP-dependent aspartate aminotransferase-like (Major domain)"/>
    <property type="match status" value="1"/>
</dbReference>
<evidence type="ECO:0000256" key="2">
    <source>
        <dbReference type="ARBA" id="ARBA00022576"/>
    </source>
</evidence>
<sequence>MELNLNQMIDTPLYLQVYQDIKDKIHRGELKYNDKLVSKRQLAMQNGISQNTVLGAYNQLLDEGYIYSIERKGYFVANITNQYPLIDCDIPISESEIISKHKYDLTKSVPDPALFPYQKIGRLYQQVLSPDNLPILSMTDYRGLPSLRNGIQAYLSQSRGVPCHPDQIIIGPSTNYLMTRLFEILNLSPGDRIAMENPGFQGIMPVIQHHSLTVCPIGLDDSGLIIDQLQKSKSRLTFVTPNHQYPTGIIMPVDRRLELLNWAIQSNNRYIIEDDYDSEFKYSGQPIASLKHLDRHERVIYLGSFSRNIAPSLRISYMVLPDSLALLYQNFKVYHTMDVNTLSQFVLAEFIQQGDLIQHLNRSRRFYRKKRNQLIESIKNVDPNAIIIGGQAGLHLLLKPSVVFDSTCFLSKIQSAHIKLNLLSHFTMNSNIENDQILFINYSSIPLNEIDHLIQKIYHYLYASQNT</sequence>
<evidence type="ECO:0000256" key="5">
    <source>
        <dbReference type="ARBA" id="ARBA00023125"/>
    </source>
</evidence>
<dbReference type="GO" id="GO:0003700">
    <property type="term" value="F:DNA-binding transcription factor activity"/>
    <property type="evidence" value="ECO:0007669"/>
    <property type="project" value="InterPro"/>
</dbReference>
<evidence type="ECO:0000256" key="1">
    <source>
        <dbReference type="ARBA" id="ARBA00005384"/>
    </source>
</evidence>
<dbReference type="Gene3D" id="1.10.10.10">
    <property type="entry name" value="Winged helix-like DNA-binding domain superfamily/Winged helix DNA-binding domain"/>
    <property type="match status" value="1"/>
</dbReference>
<dbReference type="InterPro" id="IPR004839">
    <property type="entry name" value="Aminotransferase_I/II_large"/>
</dbReference>
<keyword evidence="5" id="KW-0238">DNA-binding</keyword>
<dbReference type="SUPFAM" id="SSF53383">
    <property type="entry name" value="PLP-dependent transferases"/>
    <property type="match status" value="1"/>
</dbReference>
<gene>
    <name evidence="8" type="ORF">CYJ57_04630</name>
</gene>
<dbReference type="GO" id="GO:0008483">
    <property type="term" value="F:transaminase activity"/>
    <property type="evidence" value="ECO:0007669"/>
    <property type="project" value="UniProtKB-KW"/>
</dbReference>
<keyword evidence="3" id="KW-0663">Pyridoxal phosphate</keyword>
<dbReference type="Proteomes" id="UP000234384">
    <property type="component" value="Unassembled WGS sequence"/>
</dbReference>
<dbReference type="PROSITE" id="PS50949">
    <property type="entry name" value="HTH_GNTR"/>
    <property type="match status" value="1"/>
</dbReference>
<evidence type="ECO:0000313" key="8">
    <source>
        <dbReference type="EMBL" id="PKY89026.1"/>
    </source>
</evidence>
<dbReference type="InterPro" id="IPR015421">
    <property type="entry name" value="PyrdxlP-dep_Trfase_major"/>
</dbReference>
<dbReference type="PANTHER" id="PTHR46577:SF1">
    <property type="entry name" value="HTH-TYPE TRANSCRIPTIONAL REGULATORY PROTEIN GABR"/>
    <property type="match status" value="1"/>
</dbReference>
<feature type="domain" description="HTH gntR-type" evidence="7">
    <location>
        <begin position="11"/>
        <end position="79"/>
    </location>
</feature>
<evidence type="ECO:0000259" key="7">
    <source>
        <dbReference type="PROSITE" id="PS50949"/>
    </source>
</evidence>
<organism evidence="8 9">
    <name type="scientific">Falseniella ignava</name>
    <dbReference type="NCBI Taxonomy" id="137730"/>
    <lineage>
        <taxon>Bacteria</taxon>
        <taxon>Bacillati</taxon>
        <taxon>Bacillota</taxon>
        <taxon>Bacilli</taxon>
        <taxon>Lactobacillales</taxon>
        <taxon>Aerococcaceae</taxon>
        <taxon>Falseniella</taxon>
    </lineage>
</organism>
<comment type="caution">
    <text evidence="8">The sequence shown here is derived from an EMBL/GenBank/DDBJ whole genome shotgun (WGS) entry which is preliminary data.</text>
</comment>
<dbReference type="CDD" id="cd07377">
    <property type="entry name" value="WHTH_GntR"/>
    <property type="match status" value="1"/>
</dbReference>
<keyword evidence="2 8" id="KW-0032">Aminotransferase</keyword>
<dbReference type="GO" id="GO:0030170">
    <property type="term" value="F:pyridoxal phosphate binding"/>
    <property type="evidence" value="ECO:0007669"/>
    <property type="project" value="InterPro"/>
</dbReference>
<dbReference type="InterPro" id="IPR051446">
    <property type="entry name" value="HTH_trans_reg/aminotransferase"/>
</dbReference>
<keyword evidence="4" id="KW-0805">Transcription regulation</keyword>
<keyword evidence="6" id="KW-0804">Transcription</keyword>
<dbReference type="PANTHER" id="PTHR46577">
    <property type="entry name" value="HTH-TYPE TRANSCRIPTIONAL REGULATORY PROTEIN GABR"/>
    <property type="match status" value="1"/>
</dbReference>
<dbReference type="OrthoDB" id="9808770at2"/>
<dbReference type="InterPro" id="IPR015424">
    <property type="entry name" value="PyrdxlP-dep_Trfase"/>
</dbReference>
<keyword evidence="8" id="KW-0808">Transferase</keyword>
<accession>A0A2I1K031</accession>
<dbReference type="Pfam" id="PF00155">
    <property type="entry name" value="Aminotran_1_2"/>
    <property type="match status" value="1"/>
</dbReference>
<dbReference type="SMART" id="SM00345">
    <property type="entry name" value="HTH_GNTR"/>
    <property type="match status" value="1"/>
</dbReference>
<dbReference type="GO" id="GO:0003677">
    <property type="term" value="F:DNA binding"/>
    <property type="evidence" value="ECO:0007669"/>
    <property type="project" value="UniProtKB-KW"/>
</dbReference>
<comment type="similarity">
    <text evidence="1">In the C-terminal section; belongs to the class-I pyridoxal-phosphate-dependent aminotransferase family.</text>
</comment>
<proteinExistence type="inferred from homology"/>
<dbReference type="SUPFAM" id="SSF46785">
    <property type="entry name" value="Winged helix' DNA-binding domain"/>
    <property type="match status" value="1"/>
</dbReference>
<dbReference type="InterPro" id="IPR000524">
    <property type="entry name" value="Tscrpt_reg_HTH_GntR"/>
</dbReference>
<dbReference type="AlphaFoldDB" id="A0A2I1K031"/>
<dbReference type="RefSeq" id="WP_006701276.1">
    <property type="nucleotide sequence ID" value="NZ_PKHE01000010.1"/>
</dbReference>
<evidence type="ECO:0000313" key="9">
    <source>
        <dbReference type="Proteomes" id="UP000234384"/>
    </source>
</evidence>
<evidence type="ECO:0000256" key="6">
    <source>
        <dbReference type="ARBA" id="ARBA00023163"/>
    </source>
</evidence>
<dbReference type="InterPro" id="IPR036388">
    <property type="entry name" value="WH-like_DNA-bd_sf"/>
</dbReference>
<dbReference type="InterPro" id="IPR036390">
    <property type="entry name" value="WH_DNA-bd_sf"/>
</dbReference>
<dbReference type="CDD" id="cd00609">
    <property type="entry name" value="AAT_like"/>
    <property type="match status" value="1"/>
</dbReference>